<dbReference type="EC" id="2.3.2.27" evidence="3"/>
<keyword evidence="5 13" id="KW-0812">Transmembrane</keyword>
<evidence type="ECO:0000256" key="13">
    <source>
        <dbReference type="SAM" id="Phobius"/>
    </source>
</evidence>
<evidence type="ECO:0000256" key="3">
    <source>
        <dbReference type="ARBA" id="ARBA00012483"/>
    </source>
</evidence>
<comment type="catalytic activity">
    <reaction evidence="1">
        <text>S-ubiquitinyl-[E2 ubiquitin-conjugating enzyme]-L-cysteine + [acceptor protein]-L-lysine = [E2 ubiquitin-conjugating enzyme]-L-cysteine + N(6)-ubiquitinyl-[acceptor protein]-L-lysine.</text>
        <dbReference type="EC" id="2.3.2.27"/>
    </reaction>
</comment>
<dbReference type="InterPro" id="IPR001841">
    <property type="entry name" value="Znf_RING"/>
</dbReference>
<dbReference type="GO" id="GO:0061630">
    <property type="term" value="F:ubiquitin protein ligase activity"/>
    <property type="evidence" value="ECO:0007669"/>
    <property type="project" value="UniProtKB-EC"/>
</dbReference>
<keyword evidence="7 12" id="KW-0863">Zinc-finger</keyword>
<evidence type="ECO:0000313" key="16">
    <source>
        <dbReference type="RefSeq" id="XP_022152055.1"/>
    </source>
</evidence>
<dbReference type="Pfam" id="PF13639">
    <property type="entry name" value="zf-RING_2"/>
    <property type="match status" value="1"/>
</dbReference>
<dbReference type="SUPFAM" id="SSF57850">
    <property type="entry name" value="RING/U-box"/>
    <property type="match status" value="1"/>
</dbReference>
<dbReference type="AlphaFoldDB" id="A0A6J1DCV5"/>
<dbReference type="GO" id="GO:0008270">
    <property type="term" value="F:zinc ion binding"/>
    <property type="evidence" value="ECO:0007669"/>
    <property type="project" value="UniProtKB-KW"/>
</dbReference>
<dbReference type="PANTHER" id="PTHR45977">
    <property type="entry name" value="TARGET OF ERK KINASE MPK-1"/>
    <property type="match status" value="1"/>
</dbReference>
<dbReference type="GO" id="GO:0006511">
    <property type="term" value="P:ubiquitin-dependent protein catabolic process"/>
    <property type="evidence" value="ECO:0007669"/>
    <property type="project" value="TreeGrafter"/>
</dbReference>
<name>A0A6J1DCV5_MOMCH</name>
<evidence type="ECO:0000256" key="2">
    <source>
        <dbReference type="ARBA" id="ARBA00004141"/>
    </source>
</evidence>
<dbReference type="PANTHER" id="PTHR45977:SF19">
    <property type="entry name" value="RING-TYPE DOMAIN-CONTAINING PROTEIN"/>
    <property type="match status" value="1"/>
</dbReference>
<feature type="transmembrane region" description="Helical" evidence="13">
    <location>
        <begin position="6"/>
        <end position="24"/>
    </location>
</feature>
<gene>
    <name evidence="16" type="primary">LOC111019859</name>
</gene>
<keyword evidence="6" id="KW-0479">Metal-binding</keyword>
<evidence type="ECO:0000256" key="1">
    <source>
        <dbReference type="ARBA" id="ARBA00000900"/>
    </source>
</evidence>
<dbReference type="GO" id="GO:0000325">
    <property type="term" value="C:plant-type vacuole"/>
    <property type="evidence" value="ECO:0007669"/>
    <property type="project" value="TreeGrafter"/>
</dbReference>
<evidence type="ECO:0000256" key="4">
    <source>
        <dbReference type="ARBA" id="ARBA00022679"/>
    </source>
</evidence>
<evidence type="ECO:0000259" key="14">
    <source>
        <dbReference type="PROSITE" id="PS50089"/>
    </source>
</evidence>
<dbReference type="KEGG" id="mcha:111019859"/>
<keyword evidence="4" id="KW-0808">Transferase</keyword>
<dbReference type="GO" id="GO:0016567">
    <property type="term" value="P:protein ubiquitination"/>
    <property type="evidence" value="ECO:0007669"/>
    <property type="project" value="TreeGrafter"/>
</dbReference>
<dbReference type="Gene3D" id="3.30.40.10">
    <property type="entry name" value="Zinc/RING finger domain, C3HC4 (zinc finger)"/>
    <property type="match status" value="1"/>
</dbReference>
<dbReference type="GO" id="GO:0016020">
    <property type="term" value="C:membrane"/>
    <property type="evidence" value="ECO:0007669"/>
    <property type="project" value="UniProtKB-SubCell"/>
</dbReference>
<dbReference type="Proteomes" id="UP000504603">
    <property type="component" value="Unplaced"/>
</dbReference>
<dbReference type="OrthoDB" id="8062037at2759"/>
<organism evidence="15 16">
    <name type="scientific">Momordica charantia</name>
    <name type="common">Bitter gourd</name>
    <name type="synonym">Balsam pear</name>
    <dbReference type="NCBI Taxonomy" id="3673"/>
    <lineage>
        <taxon>Eukaryota</taxon>
        <taxon>Viridiplantae</taxon>
        <taxon>Streptophyta</taxon>
        <taxon>Embryophyta</taxon>
        <taxon>Tracheophyta</taxon>
        <taxon>Spermatophyta</taxon>
        <taxon>Magnoliopsida</taxon>
        <taxon>eudicotyledons</taxon>
        <taxon>Gunneridae</taxon>
        <taxon>Pentapetalae</taxon>
        <taxon>rosids</taxon>
        <taxon>fabids</taxon>
        <taxon>Cucurbitales</taxon>
        <taxon>Cucurbitaceae</taxon>
        <taxon>Momordiceae</taxon>
        <taxon>Momordica</taxon>
    </lineage>
</organism>
<dbReference type="SMART" id="SM00184">
    <property type="entry name" value="RING"/>
    <property type="match status" value="1"/>
</dbReference>
<keyword evidence="11 13" id="KW-0472">Membrane</keyword>
<evidence type="ECO:0000256" key="7">
    <source>
        <dbReference type="ARBA" id="ARBA00022771"/>
    </source>
</evidence>
<evidence type="ECO:0000256" key="5">
    <source>
        <dbReference type="ARBA" id="ARBA00022692"/>
    </source>
</evidence>
<dbReference type="RefSeq" id="XP_022152055.1">
    <property type="nucleotide sequence ID" value="XM_022296363.1"/>
</dbReference>
<evidence type="ECO:0000256" key="6">
    <source>
        <dbReference type="ARBA" id="ARBA00022723"/>
    </source>
</evidence>
<evidence type="ECO:0000256" key="10">
    <source>
        <dbReference type="ARBA" id="ARBA00022989"/>
    </source>
</evidence>
<feature type="transmembrane region" description="Helical" evidence="13">
    <location>
        <begin position="86"/>
        <end position="104"/>
    </location>
</feature>
<protein>
    <recommendedName>
        <fullName evidence="3">RING-type E3 ubiquitin transferase</fullName>
        <ecNumber evidence="3">2.3.2.27</ecNumber>
    </recommendedName>
</protein>
<comment type="subcellular location">
    <subcellularLocation>
        <location evidence="2">Membrane</location>
        <topology evidence="2">Multi-pass membrane protein</topology>
    </subcellularLocation>
</comment>
<keyword evidence="8" id="KW-0833">Ubl conjugation pathway</keyword>
<dbReference type="GeneID" id="111019859"/>
<evidence type="ECO:0000313" key="15">
    <source>
        <dbReference type="Proteomes" id="UP000504603"/>
    </source>
</evidence>
<keyword evidence="15" id="KW-1185">Reference proteome</keyword>
<dbReference type="PROSITE" id="PS50089">
    <property type="entry name" value="ZF_RING_2"/>
    <property type="match status" value="1"/>
</dbReference>
<accession>A0A6J1DCV5</accession>
<evidence type="ECO:0000256" key="8">
    <source>
        <dbReference type="ARBA" id="ARBA00022786"/>
    </source>
</evidence>
<sequence length="264" mass="30380">MPILVLDVVWNLAFVLVSIVVILSTFRERPSTPLRLWISGYALQCLLHVGFFFEYQRNMAQDGFEERAAHRSIMKRLESMNTMTSSIWWGFGFYWIVMGGHALLQDSPRLYWLTVVFLAFDLFFILFCIGMACVVFFSLCCCIPIVAFAYAMTAREGASEEDIRTLPKYTFRQAPVLGTFDRAKERELVGAKLELDTNHRIKELALHPEDSECCICLSRYEDGTELYTLPCNHHFHCGCISKWLRINATCPLCKSNIRRGDTLV</sequence>
<dbReference type="InterPro" id="IPR013083">
    <property type="entry name" value="Znf_RING/FYVE/PHD"/>
</dbReference>
<feature type="domain" description="RING-type" evidence="14">
    <location>
        <begin position="213"/>
        <end position="254"/>
    </location>
</feature>
<feature type="transmembrane region" description="Helical" evidence="13">
    <location>
        <begin position="111"/>
        <end position="139"/>
    </location>
</feature>
<reference evidence="16" key="1">
    <citation type="submission" date="2025-08" db="UniProtKB">
        <authorList>
            <consortium name="RefSeq"/>
        </authorList>
    </citation>
    <scope>IDENTIFICATION</scope>
</reference>
<keyword evidence="9" id="KW-0862">Zinc</keyword>
<evidence type="ECO:0000256" key="11">
    <source>
        <dbReference type="ARBA" id="ARBA00023136"/>
    </source>
</evidence>
<keyword evidence="10 13" id="KW-1133">Transmembrane helix</keyword>
<evidence type="ECO:0000256" key="12">
    <source>
        <dbReference type="PROSITE-ProRule" id="PRU00175"/>
    </source>
</evidence>
<proteinExistence type="predicted"/>
<evidence type="ECO:0000256" key="9">
    <source>
        <dbReference type="ARBA" id="ARBA00022833"/>
    </source>
</evidence>